<accession>A0AA39R5K8</accession>
<comment type="caution">
    <text evidence="2">The sequence shown here is derived from an EMBL/GenBank/DDBJ whole genome shotgun (WGS) entry which is preliminary data.</text>
</comment>
<feature type="region of interest" description="Disordered" evidence="1">
    <location>
        <begin position="629"/>
        <end position="655"/>
    </location>
</feature>
<dbReference type="AlphaFoldDB" id="A0AA39R5K8"/>
<organism evidence="2 3">
    <name type="scientific">Cladonia borealis</name>
    <dbReference type="NCBI Taxonomy" id="184061"/>
    <lineage>
        <taxon>Eukaryota</taxon>
        <taxon>Fungi</taxon>
        <taxon>Dikarya</taxon>
        <taxon>Ascomycota</taxon>
        <taxon>Pezizomycotina</taxon>
        <taxon>Lecanoromycetes</taxon>
        <taxon>OSLEUM clade</taxon>
        <taxon>Lecanoromycetidae</taxon>
        <taxon>Lecanorales</taxon>
        <taxon>Lecanorineae</taxon>
        <taxon>Cladoniaceae</taxon>
        <taxon>Cladonia</taxon>
    </lineage>
</organism>
<reference evidence="2" key="1">
    <citation type="submission" date="2023-03" db="EMBL/GenBank/DDBJ databases">
        <title>Complete genome of Cladonia borealis.</title>
        <authorList>
            <person name="Park H."/>
        </authorList>
    </citation>
    <scope>NUCLEOTIDE SEQUENCE</scope>
    <source>
        <strain evidence="2">ANT050790</strain>
    </source>
</reference>
<evidence type="ECO:0008006" key="4">
    <source>
        <dbReference type="Google" id="ProtNLM"/>
    </source>
</evidence>
<evidence type="ECO:0000313" key="3">
    <source>
        <dbReference type="Proteomes" id="UP001166286"/>
    </source>
</evidence>
<dbReference type="EMBL" id="JAFEKC020000006">
    <property type="protein sequence ID" value="KAK0513743.1"/>
    <property type="molecule type" value="Genomic_DNA"/>
</dbReference>
<keyword evidence="3" id="KW-1185">Reference proteome</keyword>
<dbReference type="InterPro" id="IPR050896">
    <property type="entry name" value="Mito_lipid_metab_GTPase"/>
</dbReference>
<proteinExistence type="predicted"/>
<dbReference type="PANTHER" id="PTHR46434">
    <property type="entry name" value="GENETIC INTERACTOR OF PROHIBITINS 3, MITOCHONDRIAL"/>
    <property type="match status" value="1"/>
</dbReference>
<dbReference type="Gene3D" id="3.40.50.300">
    <property type="entry name" value="P-loop containing nucleotide triphosphate hydrolases"/>
    <property type="match status" value="1"/>
</dbReference>
<protein>
    <recommendedName>
        <fullName evidence="4">Genetic interactor of prohibitins 3, mitochondrial</fullName>
    </recommendedName>
</protein>
<dbReference type="PANTHER" id="PTHR46434:SF1">
    <property type="entry name" value="GENETIC INTERACTOR OF PROHIBITINS 3, MITOCHONDRIAL"/>
    <property type="match status" value="1"/>
</dbReference>
<dbReference type="SUPFAM" id="SSF52540">
    <property type="entry name" value="P-loop containing nucleoside triphosphate hydrolases"/>
    <property type="match status" value="1"/>
</dbReference>
<evidence type="ECO:0000313" key="2">
    <source>
        <dbReference type="EMBL" id="KAK0513743.1"/>
    </source>
</evidence>
<dbReference type="InterPro" id="IPR027417">
    <property type="entry name" value="P-loop_NTPase"/>
</dbReference>
<evidence type="ECO:0000256" key="1">
    <source>
        <dbReference type="SAM" id="MobiDB-lite"/>
    </source>
</evidence>
<feature type="compositionally biased region" description="Basic residues" evidence="1">
    <location>
        <begin position="635"/>
        <end position="654"/>
    </location>
</feature>
<name>A0AA39R5K8_9LECA</name>
<dbReference type="Proteomes" id="UP001166286">
    <property type="component" value="Unassembled WGS sequence"/>
</dbReference>
<gene>
    <name evidence="2" type="ORF">JMJ35_003465</name>
</gene>
<dbReference type="GO" id="GO:0005739">
    <property type="term" value="C:mitochondrion"/>
    <property type="evidence" value="ECO:0007669"/>
    <property type="project" value="TreeGrafter"/>
</dbReference>
<sequence length="673" mass="74596">MASAHCLLYSCKFGRNTVPLFLCPVLAAYSSWTPRPRRRVPSIQKRHQHVETAAATTHDLPTPQQLLDLPRSCPGCGAFTQAVSPDQPGFYSTNRKSVKAFIARHGQNLEYRKSDESEAFDRIVGNADTALLSQLGLDSAKFEKNAHHASTAIPTPLCNRCHDLTHHHAGVSVIHPTIKDISDIIAETPHKYNHIYHVLDAADFPLSLIPSLQRHISLSPLRSQNRRAKTSHFQFGRRAELSFIITRSDLLAPKKEQVDKLMPYLVQVLRDALGKSAENLRLGNVRCVSAKRGWWTKQVKEDIWNRGGGGWMVGKVNVGKSNLFENIFPKGRNEEDGVQALRDVAERGLFNQPAREVPEQRHGLEQEPRIEYDNEAHEEEETDMSPLGDSPLPPAPLETAFPVLPLVSSLPGTTAAPIRIPFGDGKGELIDLPGLSRGDLEAFVKDEHKLDLVMRHRIKPEQFTIKPGQSLLVGGLIRITPLTEVPVLAYPFVPLKCHVTSTEKATSIHTQKAESGVATIAKPGVGNRMDPAGTFSLKWDVTKQRSGPLTNKAAAGLRPEVLPFVVLSVDILIEGCGWVELVAQVRKKDMEAVGATAEFFDSKPYPRVEIVSPDGRHIGVRRPMGGWMLSGPKSVSRRPPARPRRSMKGVKKKHEASEKRRVTIICNPRILMP</sequence>